<dbReference type="EC" id="3.4.-.-" evidence="8"/>
<comment type="caution">
    <text evidence="9">The sequence shown here is derived from an EMBL/GenBank/DDBJ whole genome shotgun (WGS) entry which is preliminary data.</text>
</comment>
<dbReference type="PANTHER" id="PTHR13604">
    <property type="entry name" value="DC12-RELATED"/>
    <property type="match status" value="1"/>
</dbReference>
<dbReference type="Gene3D" id="3.90.1680.10">
    <property type="entry name" value="SOS response associated peptidase-like"/>
    <property type="match status" value="1"/>
</dbReference>
<keyword evidence="5" id="KW-0190">Covalent protein-DNA linkage</keyword>
<dbReference type="PANTHER" id="PTHR13604:SF0">
    <property type="entry name" value="ABASIC SITE PROCESSING PROTEIN HMCES"/>
    <property type="match status" value="1"/>
</dbReference>
<comment type="similarity">
    <text evidence="1 8">Belongs to the SOS response-associated peptidase family.</text>
</comment>
<keyword evidence="3" id="KW-0227">DNA damage</keyword>
<gene>
    <name evidence="9" type="ORF">RIL96_03895</name>
</gene>
<evidence type="ECO:0000313" key="9">
    <source>
        <dbReference type="EMBL" id="MDR8018706.1"/>
    </source>
</evidence>
<keyword evidence="2 8" id="KW-0645">Protease</keyword>
<evidence type="ECO:0000256" key="5">
    <source>
        <dbReference type="ARBA" id="ARBA00023124"/>
    </source>
</evidence>
<dbReference type="Proteomes" id="UP001251870">
    <property type="component" value="Unassembled WGS sequence"/>
</dbReference>
<dbReference type="EMBL" id="JAVKGR010000002">
    <property type="protein sequence ID" value="MDR8018706.1"/>
    <property type="molecule type" value="Genomic_DNA"/>
</dbReference>
<keyword evidence="10" id="KW-1185">Reference proteome</keyword>
<keyword evidence="7" id="KW-0456">Lyase</keyword>
<reference evidence="9 10" key="1">
    <citation type="submission" date="2023-09" db="EMBL/GenBank/DDBJ databases">
        <title>Description of three actinobacteria isolated from air of manufacturing shop in a pharmaceutical factory.</title>
        <authorList>
            <person name="Zhang D.-F."/>
        </authorList>
    </citation>
    <scope>NUCLEOTIDE SEQUENCE [LARGE SCALE GENOMIC DNA]</scope>
    <source>
        <strain evidence="9 10">LY-0111</strain>
    </source>
</reference>
<evidence type="ECO:0000313" key="10">
    <source>
        <dbReference type="Proteomes" id="UP001251870"/>
    </source>
</evidence>
<evidence type="ECO:0000256" key="2">
    <source>
        <dbReference type="ARBA" id="ARBA00022670"/>
    </source>
</evidence>
<dbReference type="SUPFAM" id="SSF143081">
    <property type="entry name" value="BB1717-like"/>
    <property type="match status" value="1"/>
</dbReference>
<evidence type="ECO:0000256" key="4">
    <source>
        <dbReference type="ARBA" id="ARBA00022801"/>
    </source>
</evidence>
<evidence type="ECO:0000256" key="6">
    <source>
        <dbReference type="ARBA" id="ARBA00023125"/>
    </source>
</evidence>
<dbReference type="Pfam" id="PF02586">
    <property type="entry name" value="SRAP"/>
    <property type="match status" value="1"/>
</dbReference>
<dbReference type="RefSeq" id="WP_310547683.1">
    <property type="nucleotide sequence ID" value="NZ_JAVKGR010000002.1"/>
</dbReference>
<keyword evidence="6" id="KW-0238">DNA-binding</keyword>
<accession>A0ABU2DQE2</accession>
<organism evidence="9 10">
    <name type="scientific">Nesterenkonia aerolata</name>
    <dbReference type="NCBI Taxonomy" id="3074079"/>
    <lineage>
        <taxon>Bacteria</taxon>
        <taxon>Bacillati</taxon>
        <taxon>Actinomycetota</taxon>
        <taxon>Actinomycetes</taxon>
        <taxon>Micrococcales</taxon>
        <taxon>Micrococcaceae</taxon>
        <taxon>Nesterenkonia</taxon>
    </lineage>
</organism>
<evidence type="ECO:0000256" key="1">
    <source>
        <dbReference type="ARBA" id="ARBA00008136"/>
    </source>
</evidence>
<proteinExistence type="inferred from homology"/>
<keyword evidence="4 8" id="KW-0378">Hydrolase</keyword>
<protein>
    <recommendedName>
        <fullName evidence="8">Abasic site processing protein</fullName>
        <ecNumber evidence="8">3.4.-.-</ecNumber>
    </recommendedName>
</protein>
<sequence>MCGRYVMALRAGELADALDAEIPAPEQLRTSYNIAPTSTVPILVERYLEHGAGSGTGFGAGSGAGAGTSGTDPTVRQVHPARWGLLPRWASDTRFSAKTFNARCETAATTPSFRAAVRRRRCAVPAQGYYEWQVEQDPETGKTRRRPFYITPADGSLMLFAGLYEWWQDPQLREAGDPAPWILSTTILTGAAPDEHPVEHPDEPALSALSRLHDRMPLVLTRQTLDRWLEPEAWDGAGAETALAGLRPAAVDDARQWNLREVDAAVGNVAHDAPELTAPVSRLF</sequence>
<dbReference type="InterPro" id="IPR003738">
    <property type="entry name" value="SRAP"/>
</dbReference>
<dbReference type="InterPro" id="IPR036590">
    <property type="entry name" value="SRAP-like"/>
</dbReference>
<name>A0ABU2DQE2_9MICC</name>
<evidence type="ECO:0000256" key="8">
    <source>
        <dbReference type="RuleBase" id="RU364100"/>
    </source>
</evidence>
<evidence type="ECO:0000256" key="7">
    <source>
        <dbReference type="ARBA" id="ARBA00023239"/>
    </source>
</evidence>
<evidence type="ECO:0000256" key="3">
    <source>
        <dbReference type="ARBA" id="ARBA00022763"/>
    </source>
</evidence>